<evidence type="ECO:0000313" key="16">
    <source>
        <dbReference type="Proteomes" id="UP000028760"/>
    </source>
</evidence>
<proteinExistence type="predicted"/>
<dbReference type="InterPro" id="IPR003598">
    <property type="entry name" value="Ig_sub2"/>
</dbReference>
<dbReference type="PANTHER" id="PTHR25466:SF9">
    <property type="entry name" value="FIBRONECTIN TYPE-III DOMAIN-CONTAINING PROTEIN"/>
    <property type="match status" value="1"/>
</dbReference>
<dbReference type="GO" id="GO:0009897">
    <property type="term" value="C:external side of plasma membrane"/>
    <property type="evidence" value="ECO:0007669"/>
    <property type="project" value="TreeGrafter"/>
</dbReference>
<dbReference type="GO" id="GO:0042102">
    <property type="term" value="P:positive regulation of T cell proliferation"/>
    <property type="evidence" value="ECO:0007669"/>
    <property type="project" value="TreeGrafter"/>
</dbReference>
<comment type="subcellular location">
    <subcellularLocation>
        <location evidence="1">Cell membrane</location>
        <topology evidence="1">Single-pass type I membrane protein</topology>
    </subcellularLocation>
</comment>
<evidence type="ECO:0000256" key="7">
    <source>
        <dbReference type="ARBA" id="ARBA00023157"/>
    </source>
</evidence>
<dbReference type="Pfam" id="PF07686">
    <property type="entry name" value="V-set"/>
    <property type="match status" value="1"/>
</dbReference>
<keyword evidence="5 12" id="KW-1133">Transmembrane helix</keyword>
<dbReference type="PANTHER" id="PTHR25466">
    <property type="entry name" value="T-LYMPHOCYTE ACTIVATION ANTIGEN"/>
    <property type="match status" value="1"/>
</dbReference>
<dbReference type="GO" id="GO:0007166">
    <property type="term" value="P:cell surface receptor signaling pathway"/>
    <property type="evidence" value="ECO:0007669"/>
    <property type="project" value="TreeGrafter"/>
</dbReference>
<feature type="region of interest" description="Disordered" evidence="11">
    <location>
        <begin position="118"/>
        <end position="137"/>
    </location>
</feature>
<dbReference type="InterPro" id="IPR013783">
    <property type="entry name" value="Ig-like_fold"/>
</dbReference>
<keyword evidence="9" id="KW-0325">Glycoprotein</keyword>
<dbReference type="GeneTree" id="ENSGT00940000168740"/>
<feature type="transmembrane region" description="Helical" evidence="12">
    <location>
        <begin position="142"/>
        <end position="163"/>
    </location>
</feature>
<evidence type="ECO:0000256" key="8">
    <source>
        <dbReference type="ARBA" id="ARBA00023170"/>
    </source>
</evidence>
<dbReference type="InterPro" id="IPR051713">
    <property type="entry name" value="T-cell_Activation_Regulation"/>
</dbReference>
<dbReference type="InterPro" id="IPR007110">
    <property type="entry name" value="Ig-like_dom"/>
</dbReference>
<evidence type="ECO:0000313" key="15">
    <source>
        <dbReference type="Ensembl" id="ENSPFOP00000027306.1"/>
    </source>
</evidence>
<protein>
    <recommendedName>
        <fullName evidence="14">Ig-like domain-containing protein</fullName>
    </recommendedName>
</protein>
<feature type="signal peptide" evidence="13">
    <location>
        <begin position="1"/>
        <end position="19"/>
    </location>
</feature>
<evidence type="ECO:0000256" key="6">
    <source>
        <dbReference type="ARBA" id="ARBA00023136"/>
    </source>
</evidence>
<accession>A0A096M7B5</accession>
<evidence type="ECO:0000256" key="12">
    <source>
        <dbReference type="SAM" id="Phobius"/>
    </source>
</evidence>
<dbReference type="Gene3D" id="2.60.40.10">
    <property type="entry name" value="Immunoglobulins"/>
    <property type="match status" value="1"/>
</dbReference>
<dbReference type="InterPro" id="IPR036179">
    <property type="entry name" value="Ig-like_dom_sf"/>
</dbReference>
<organism evidence="15 16">
    <name type="scientific">Poecilia formosa</name>
    <name type="common">Amazon molly</name>
    <name type="synonym">Limia formosa</name>
    <dbReference type="NCBI Taxonomy" id="48698"/>
    <lineage>
        <taxon>Eukaryota</taxon>
        <taxon>Metazoa</taxon>
        <taxon>Chordata</taxon>
        <taxon>Craniata</taxon>
        <taxon>Vertebrata</taxon>
        <taxon>Euteleostomi</taxon>
        <taxon>Actinopterygii</taxon>
        <taxon>Neopterygii</taxon>
        <taxon>Teleostei</taxon>
        <taxon>Neoteleostei</taxon>
        <taxon>Acanthomorphata</taxon>
        <taxon>Ovalentaria</taxon>
        <taxon>Atherinomorphae</taxon>
        <taxon>Cyprinodontiformes</taxon>
        <taxon>Poeciliidae</taxon>
        <taxon>Poeciliinae</taxon>
        <taxon>Poecilia</taxon>
    </lineage>
</organism>
<evidence type="ECO:0000256" key="5">
    <source>
        <dbReference type="ARBA" id="ARBA00022989"/>
    </source>
</evidence>
<dbReference type="InterPro" id="IPR013106">
    <property type="entry name" value="Ig_V-set"/>
</dbReference>
<keyword evidence="8" id="KW-0675">Receptor</keyword>
<keyword evidence="10" id="KW-0393">Immunoglobulin domain</keyword>
<dbReference type="GO" id="GO:0006955">
    <property type="term" value="P:immune response"/>
    <property type="evidence" value="ECO:0007669"/>
    <property type="project" value="TreeGrafter"/>
</dbReference>
<dbReference type="GO" id="GO:0042130">
    <property type="term" value="P:negative regulation of T cell proliferation"/>
    <property type="evidence" value="ECO:0007669"/>
    <property type="project" value="TreeGrafter"/>
</dbReference>
<evidence type="ECO:0000256" key="1">
    <source>
        <dbReference type="ARBA" id="ARBA00004251"/>
    </source>
</evidence>
<keyword evidence="2" id="KW-1003">Cell membrane</keyword>
<evidence type="ECO:0000256" key="4">
    <source>
        <dbReference type="ARBA" id="ARBA00022729"/>
    </source>
</evidence>
<dbReference type="Ensembl" id="ENSPFOT00000022057.1">
    <property type="protein sequence ID" value="ENSPFOP00000027306.1"/>
    <property type="gene ID" value="ENSPFOG00000023110.1"/>
</dbReference>
<reference evidence="15" key="3">
    <citation type="submission" date="2025-09" db="UniProtKB">
        <authorList>
            <consortium name="Ensembl"/>
        </authorList>
    </citation>
    <scope>IDENTIFICATION</scope>
</reference>
<evidence type="ECO:0000256" key="10">
    <source>
        <dbReference type="ARBA" id="ARBA00023319"/>
    </source>
</evidence>
<evidence type="ECO:0000256" key="11">
    <source>
        <dbReference type="SAM" id="MobiDB-lite"/>
    </source>
</evidence>
<dbReference type="SUPFAM" id="SSF48726">
    <property type="entry name" value="Immunoglobulin"/>
    <property type="match status" value="1"/>
</dbReference>
<evidence type="ECO:0000259" key="14">
    <source>
        <dbReference type="PROSITE" id="PS50835"/>
    </source>
</evidence>
<dbReference type="SMART" id="SM00408">
    <property type="entry name" value="IGc2"/>
    <property type="match status" value="1"/>
</dbReference>
<reference evidence="15" key="2">
    <citation type="submission" date="2025-08" db="UniProtKB">
        <authorList>
            <consortium name="Ensembl"/>
        </authorList>
    </citation>
    <scope>IDENTIFICATION</scope>
</reference>
<reference evidence="16" key="1">
    <citation type="submission" date="2013-10" db="EMBL/GenBank/DDBJ databases">
        <authorList>
            <person name="Schartl M."/>
            <person name="Warren W."/>
        </authorList>
    </citation>
    <scope>NUCLEOTIDE SEQUENCE [LARGE SCALE GENOMIC DNA]</scope>
    <source>
        <strain evidence="16">female</strain>
    </source>
</reference>
<keyword evidence="4 13" id="KW-0732">Signal</keyword>
<evidence type="ECO:0000256" key="3">
    <source>
        <dbReference type="ARBA" id="ARBA00022692"/>
    </source>
</evidence>
<dbReference type="AlphaFoldDB" id="A0A096M7B5"/>
<dbReference type="SMART" id="SM00409">
    <property type="entry name" value="IG"/>
    <property type="match status" value="1"/>
</dbReference>
<dbReference type="GO" id="GO:0031295">
    <property type="term" value="P:T cell costimulation"/>
    <property type="evidence" value="ECO:0007669"/>
    <property type="project" value="TreeGrafter"/>
</dbReference>
<dbReference type="GO" id="GO:0071222">
    <property type="term" value="P:cellular response to lipopolysaccharide"/>
    <property type="evidence" value="ECO:0007669"/>
    <property type="project" value="TreeGrafter"/>
</dbReference>
<feature type="domain" description="Ig-like" evidence="14">
    <location>
        <begin position="10"/>
        <end position="111"/>
    </location>
</feature>
<evidence type="ECO:0000256" key="2">
    <source>
        <dbReference type="ARBA" id="ARBA00022475"/>
    </source>
</evidence>
<keyword evidence="16" id="KW-1185">Reference proteome</keyword>
<keyword evidence="7" id="KW-1015">Disulfide bond</keyword>
<dbReference type="STRING" id="48698.ENSPFOP00000027306"/>
<dbReference type="EMBL" id="AYCK01022609">
    <property type="status" value="NOT_ANNOTATED_CDS"/>
    <property type="molecule type" value="Genomic_DNA"/>
</dbReference>
<dbReference type="PROSITE" id="PS50835">
    <property type="entry name" value="IG_LIKE"/>
    <property type="match status" value="1"/>
</dbReference>
<name>A0A096M7B5_POEFO</name>
<evidence type="ECO:0000256" key="9">
    <source>
        <dbReference type="ARBA" id="ARBA00023180"/>
    </source>
</evidence>
<keyword evidence="3 12" id="KW-0812">Transmembrane</keyword>
<dbReference type="Proteomes" id="UP000028760">
    <property type="component" value="Unassembled WGS sequence"/>
</dbReference>
<feature type="chain" id="PRO_5001919970" description="Ig-like domain-containing protein" evidence="13">
    <location>
        <begin position="20"/>
        <end position="173"/>
    </location>
</feature>
<evidence type="ECO:0000256" key="13">
    <source>
        <dbReference type="SAM" id="SignalP"/>
    </source>
</evidence>
<sequence>LLIHSVQLVLTFSLFKAECETNITAEPGENITLPCRAAENKPVVVLEWSKPDLGENDHVALYQDDLFDNEGQNPAYKNRVDLQDREMKNGNVSLVLRNVTTDDTGKYECRVVQREVRRKEEEQKKDGGNEEGQRDGEDSTGLIVGLSVLAVLALFAVSGFLLYKKLRRSSQEQ</sequence>
<dbReference type="InterPro" id="IPR003599">
    <property type="entry name" value="Ig_sub"/>
</dbReference>
<keyword evidence="6 12" id="KW-0472">Membrane</keyword>
<dbReference type="SMART" id="SM00406">
    <property type="entry name" value="IGv"/>
    <property type="match status" value="1"/>
</dbReference>